<feature type="transmembrane region" description="Helical" evidence="1">
    <location>
        <begin position="194"/>
        <end position="221"/>
    </location>
</feature>
<feature type="transmembrane region" description="Helical" evidence="1">
    <location>
        <begin position="242"/>
        <end position="267"/>
    </location>
</feature>
<dbReference type="Proteomes" id="UP000772434">
    <property type="component" value="Unassembled WGS sequence"/>
</dbReference>
<feature type="transmembrane region" description="Helical" evidence="1">
    <location>
        <begin position="27"/>
        <end position="50"/>
    </location>
</feature>
<feature type="transmembrane region" description="Helical" evidence="1">
    <location>
        <begin position="62"/>
        <end position="81"/>
    </location>
</feature>
<sequence length="329" mass="36367">MSSVPDPTPFEVEGLSEFLQSENQPDFIMLICVLVFYGIYTMLVALYIYLQIQQRGRKHYCQLAVLLLYMLATAQIVVTILDYNQETLINFTLFLSNFSAFSEPVAAHFDTSANLEIVEAAIYVIANFVADSLLIYRCYIVWGARKYITAGPSLLSFANTALALSTIALQHQAIPQYFELFADGVESASVDAANAITIAFLAVNIFTNVVVTGLIAGRIFWIYQTNQQSLGAAGRDDKSLKTLNMIVAMILESGLLYPVALGIGLWVDVGTFVDTVEPILTVAVGMTPTLIMVRTDLDISVRIHPNEDLIVSSLRYDQAMTQSYNQPQP</sequence>
<feature type="transmembrane region" description="Helical" evidence="1">
    <location>
        <begin position="120"/>
        <end position="142"/>
    </location>
</feature>
<keyword evidence="1" id="KW-0812">Transmembrane</keyword>
<proteinExistence type="predicted"/>
<dbReference type="OrthoDB" id="3226582at2759"/>
<reference evidence="2" key="1">
    <citation type="submission" date="2020-11" db="EMBL/GenBank/DDBJ databases">
        <authorList>
            <consortium name="DOE Joint Genome Institute"/>
            <person name="Ahrendt S."/>
            <person name="Riley R."/>
            <person name="Andreopoulos W."/>
            <person name="Labutti K."/>
            <person name="Pangilinan J."/>
            <person name="Ruiz-Duenas F.J."/>
            <person name="Barrasa J.M."/>
            <person name="Sanchez-Garcia M."/>
            <person name="Camarero S."/>
            <person name="Miyauchi S."/>
            <person name="Serrano A."/>
            <person name="Linde D."/>
            <person name="Babiker R."/>
            <person name="Drula E."/>
            <person name="Ayuso-Fernandez I."/>
            <person name="Pacheco R."/>
            <person name="Padilla G."/>
            <person name="Ferreira P."/>
            <person name="Barriuso J."/>
            <person name="Kellner H."/>
            <person name="Castanera R."/>
            <person name="Alfaro M."/>
            <person name="Ramirez L."/>
            <person name="Pisabarro A.G."/>
            <person name="Kuo A."/>
            <person name="Tritt A."/>
            <person name="Lipzen A."/>
            <person name="He G."/>
            <person name="Yan M."/>
            <person name="Ng V."/>
            <person name="Cullen D."/>
            <person name="Martin F."/>
            <person name="Rosso M.-N."/>
            <person name="Henrissat B."/>
            <person name="Hibbett D."/>
            <person name="Martinez A.T."/>
            <person name="Grigoriev I.V."/>
        </authorList>
    </citation>
    <scope>NUCLEOTIDE SEQUENCE</scope>
    <source>
        <strain evidence="2">AH 40177</strain>
    </source>
</reference>
<keyword evidence="1" id="KW-0472">Membrane</keyword>
<dbReference type="EMBL" id="JADNRY010000274">
    <property type="protein sequence ID" value="KAF9059845.1"/>
    <property type="molecule type" value="Genomic_DNA"/>
</dbReference>
<feature type="transmembrane region" description="Helical" evidence="1">
    <location>
        <begin position="279"/>
        <end position="297"/>
    </location>
</feature>
<feature type="transmembrane region" description="Helical" evidence="1">
    <location>
        <begin position="154"/>
        <end position="174"/>
    </location>
</feature>
<dbReference type="AlphaFoldDB" id="A0A9P5PD01"/>
<organism evidence="2 3">
    <name type="scientific">Rhodocollybia butyracea</name>
    <dbReference type="NCBI Taxonomy" id="206335"/>
    <lineage>
        <taxon>Eukaryota</taxon>
        <taxon>Fungi</taxon>
        <taxon>Dikarya</taxon>
        <taxon>Basidiomycota</taxon>
        <taxon>Agaricomycotina</taxon>
        <taxon>Agaricomycetes</taxon>
        <taxon>Agaricomycetidae</taxon>
        <taxon>Agaricales</taxon>
        <taxon>Marasmiineae</taxon>
        <taxon>Omphalotaceae</taxon>
        <taxon>Rhodocollybia</taxon>
    </lineage>
</organism>
<evidence type="ECO:0000313" key="3">
    <source>
        <dbReference type="Proteomes" id="UP000772434"/>
    </source>
</evidence>
<keyword evidence="1" id="KW-1133">Transmembrane helix</keyword>
<protein>
    <submittedName>
        <fullName evidence="2">Uncharacterized protein</fullName>
    </submittedName>
</protein>
<keyword evidence="3" id="KW-1185">Reference proteome</keyword>
<evidence type="ECO:0000313" key="2">
    <source>
        <dbReference type="EMBL" id="KAF9059845.1"/>
    </source>
</evidence>
<evidence type="ECO:0000256" key="1">
    <source>
        <dbReference type="SAM" id="Phobius"/>
    </source>
</evidence>
<name>A0A9P5PD01_9AGAR</name>
<gene>
    <name evidence="2" type="ORF">BDP27DRAFT_1340523</name>
</gene>
<comment type="caution">
    <text evidence="2">The sequence shown here is derived from an EMBL/GenBank/DDBJ whole genome shotgun (WGS) entry which is preliminary data.</text>
</comment>
<accession>A0A9P5PD01</accession>